<dbReference type="InterPro" id="IPR002347">
    <property type="entry name" value="SDR_fam"/>
</dbReference>
<dbReference type="RefSeq" id="XP_037215903.1">
    <property type="nucleotide sequence ID" value="XM_037366509.1"/>
</dbReference>
<dbReference type="InterPro" id="IPR036291">
    <property type="entry name" value="NAD(P)-bd_dom_sf"/>
</dbReference>
<dbReference type="PANTHER" id="PTHR24320">
    <property type="entry name" value="RETINOL DEHYDROGENASE"/>
    <property type="match status" value="1"/>
</dbReference>
<dbReference type="OrthoDB" id="191139at2759"/>
<keyword evidence="2" id="KW-0560">Oxidoreductase</keyword>
<organism evidence="3 4">
    <name type="scientific">Mycena indigotica</name>
    <dbReference type="NCBI Taxonomy" id="2126181"/>
    <lineage>
        <taxon>Eukaryota</taxon>
        <taxon>Fungi</taxon>
        <taxon>Dikarya</taxon>
        <taxon>Basidiomycota</taxon>
        <taxon>Agaricomycotina</taxon>
        <taxon>Agaricomycetes</taxon>
        <taxon>Agaricomycetidae</taxon>
        <taxon>Agaricales</taxon>
        <taxon>Marasmiineae</taxon>
        <taxon>Mycenaceae</taxon>
        <taxon>Mycena</taxon>
    </lineage>
</organism>
<dbReference type="AlphaFoldDB" id="A0A8H6S993"/>
<protein>
    <submittedName>
        <fullName evidence="3">Short-chain dehydrogenase/reductase family protein</fullName>
    </submittedName>
</protein>
<comment type="caution">
    <text evidence="3">The sequence shown here is derived from an EMBL/GenBank/DDBJ whole genome shotgun (WGS) entry which is preliminary data.</text>
</comment>
<accession>A0A8H6S993</accession>
<proteinExistence type="inferred from homology"/>
<dbReference type="Gene3D" id="3.40.50.720">
    <property type="entry name" value="NAD(P)-binding Rossmann-like Domain"/>
    <property type="match status" value="1"/>
</dbReference>
<gene>
    <name evidence="3" type="ORF">MIND_00990500</name>
</gene>
<sequence>MNCQPTMPTETWPTFSPQTTAEEVADTFASILEGKNALITGTSLNGMGYEAARVIAKHARLVIITGYNEDRLQLFRLKRSAEEIKKSVPTANIRCLTLDLSSQSSVREAAAQVNSYSEPLHVLIHNAAALNLDADTVFKRTVDLDVDVQWATNHFGPFLLTKLLLPQLLAATSSSWTSRVVHVSAKGHQFGTGVDLENLGRPDPTAEGNSAMGINFSTKSANIMTASELSRRAGGRIHAYSLHPGIVYSNAFTRPKEKKSLPPELTAIGLIDENGDPVPGKFAWKSIEEGSATMVAAAFDPRLDSTPGAYLEDCQVAMTEVAPHTADPVKAAKLWDLTEEIIGEKFEF</sequence>
<evidence type="ECO:0000313" key="4">
    <source>
        <dbReference type="Proteomes" id="UP000636479"/>
    </source>
</evidence>
<name>A0A8H6S993_9AGAR</name>
<dbReference type="GeneID" id="59349025"/>
<dbReference type="PANTHER" id="PTHR24320:SF283">
    <property type="entry name" value="RETINOL DEHYDROGENASE 11"/>
    <property type="match status" value="1"/>
</dbReference>
<reference evidence="3" key="1">
    <citation type="submission" date="2020-05" db="EMBL/GenBank/DDBJ databases">
        <title>Mycena genomes resolve the evolution of fungal bioluminescence.</title>
        <authorList>
            <person name="Tsai I.J."/>
        </authorList>
    </citation>
    <scope>NUCLEOTIDE SEQUENCE</scope>
    <source>
        <strain evidence="3">171206Taipei</strain>
    </source>
</reference>
<evidence type="ECO:0000256" key="1">
    <source>
        <dbReference type="ARBA" id="ARBA00006484"/>
    </source>
</evidence>
<dbReference type="Proteomes" id="UP000636479">
    <property type="component" value="Unassembled WGS sequence"/>
</dbReference>
<dbReference type="GO" id="GO:0016491">
    <property type="term" value="F:oxidoreductase activity"/>
    <property type="evidence" value="ECO:0007669"/>
    <property type="project" value="UniProtKB-KW"/>
</dbReference>
<dbReference type="Pfam" id="PF00106">
    <property type="entry name" value="adh_short"/>
    <property type="match status" value="1"/>
</dbReference>
<evidence type="ECO:0000313" key="3">
    <source>
        <dbReference type="EMBL" id="KAF7294540.1"/>
    </source>
</evidence>
<evidence type="ECO:0000256" key="2">
    <source>
        <dbReference type="ARBA" id="ARBA00023002"/>
    </source>
</evidence>
<dbReference type="EMBL" id="JACAZF010000009">
    <property type="protein sequence ID" value="KAF7294540.1"/>
    <property type="molecule type" value="Genomic_DNA"/>
</dbReference>
<comment type="similarity">
    <text evidence="1">Belongs to the short-chain dehydrogenases/reductases (SDR) family.</text>
</comment>
<keyword evidence="4" id="KW-1185">Reference proteome</keyword>
<dbReference type="SUPFAM" id="SSF51735">
    <property type="entry name" value="NAD(P)-binding Rossmann-fold domains"/>
    <property type="match status" value="1"/>
</dbReference>